<protein>
    <submittedName>
        <fullName evidence="2">Uncharacterized protein</fullName>
    </submittedName>
</protein>
<comment type="caution">
    <text evidence="2">The sequence shown here is derived from an EMBL/GenBank/DDBJ whole genome shotgun (WGS) entry which is preliminary data.</text>
</comment>
<name>A0AAV9P8Y5_9PEZI</name>
<dbReference type="AlphaFoldDB" id="A0AAV9P8Y5"/>
<dbReference type="Proteomes" id="UP001337655">
    <property type="component" value="Unassembled WGS sequence"/>
</dbReference>
<keyword evidence="3" id="KW-1185">Reference proteome</keyword>
<gene>
    <name evidence="2" type="ORF">LTR77_005398</name>
</gene>
<dbReference type="EMBL" id="JAVRRT010000008">
    <property type="protein sequence ID" value="KAK5169422.1"/>
    <property type="molecule type" value="Genomic_DNA"/>
</dbReference>
<reference evidence="2 3" key="1">
    <citation type="submission" date="2023-08" db="EMBL/GenBank/DDBJ databases">
        <title>Black Yeasts Isolated from many extreme environments.</title>
        <authorList>
            <person name="Coleine C."/>
            <person name="Stajich J.E."/>
            <person name="Selbmann L."/>
        </authorList>
    </citation>
    <scope>NUCLEOTIDE SEQUENCE [LARGE SCALE GENOMIC DNA]</scope>
    <source>
        <strain evidence="2 3">CCFEE 5935</strain>
    </source>
</reference>
<organism evidence="2 3">
    <name type="scientific">Saxophila tyrrhenica</name>
    <dbReference type="NCBI Taxonomy" id="1690608"/>
    <lineage>
        <taxon>Eukaryota</taxon>
        <taxon>Fungi</taxon>
        <taxon>Dikarya</taxon>
        <taxon>Ascomycota</taxon>
        <taxon>Pezizomycotina</taxon>
        <taxon>Dothideomycetes</taxon>
        <taxon>Dothideomycetidae</taxon>
        <taxon>Mycosphaerellales</taxon>
        <taxon>Extremaceae</taxon>
        <taxon>Saxophila</taxon>
    </lineage>
</organism>
<dbReference type="GeneID" id="89926739"/>
<feature type="region of interest" description="Disordered" evidence="1">
    <location>
        <begin position="33"/>
        <end position="83"/>
    </location>
</feature>
<sequence length="101" mass="11947">MASLLSAQPIVDQIPIANTMPLLSLWKNRPSVWKKKPRDTEQQRLRRREEKQREEDKLRQTDPNGLLKIALPGSGRRRRSFTAADPARFFRKEGHWTEQER</sequence>
<evidence type="ECO:0000313" key="2">
    <source>
        <dbReference type="EMBL" id="KAK5169422.1"/>
    </source>
</evidence>
<dbReference type="RefSeq" id="XP_064658768.1">
    <property type="nucleotide sequence ID" value="XM_064802643.1"/>
</dbReference>
<proteinExistence type="predicted"/>
<evidence type="ECO:0000313" key="3">
    <source>
        <dbReference type="Proteomes" id="UP001337655"/>
    </source>
</evidence>
<evidence type="ECO:0000256" key="1">
    <source>
        <dbReference type="SAM" id="MobiDB-lite"/>
    </source>
</evidence>
<feature type="compositionally biased region" description="Basic and acidic residues" evidence="1">
    <location>
        <begin position="38"/>
        <end position="60"/>
    </location>
</feature>
<accession>A0AAV9P8Y5</accession>